<evidence type="ECO:0000256" key="8">
    <source>
        <dbReference type="ARBA" id="ARBA00022825"/>
    </source>
</evidence>
<dbReference type="InterPro" id="IPR011811">
    <property type="entry name" value="Peptidase_S51_cyanophycinase"/>
</dbReference>
<evidence type="ECO:0000256" key="1">
    <source>
        <dbReference type="ARBA" id="ARBA00001092"/>
    </source>
</evidence>
<dbReference type="CDD" id="cd03145">
    <property type="entry name" value="GAT1_cyanophycinase"/>
    <property type="match status" value="1"/>
</dbReference>
<dbReference type="Proteomes" id="UP000450676">
    <property type="component" value="Unassembled WGS sequence"/>
</dbReference>
<protein>
    <recommendedName>
        <fullName evidence="5">Cyanophycinase</fullName>
        <ecNumber evidence="4">3.4.15.6</ecNumber>
    </recommendedName>
</protein>
<evidence type="ECO:0000256" key="5">
    <source>
        <dbReference type="ARBA" id="ARBA00015719"/>
    </source>
</evidence>
<name>A0A7X4KM44_9BURK</name>
<organism evidence="9 10">
    <name type="scientific">Pseudoduganella aquatica</name>
    <dbReference type="NCBI Taxonomy" id="2660641"/>
    <lineage>
        <taxon>Bacteria</taxon>
        <taxon>Pseudomonadati</taxon>
        <taxon>Pseudomonadota</taxon>
        <taxon>Betaproteobacteria</taxon>
        <taxon>Burkholderiales</taxon>
        <taxon>Oxalobacteraceae</taxon>
        <taxon>Telluria group</taxon>
        <taxon>Pseudoduganella</taxon>
    </lineage>
</organism>
<evidence type="ECO:0000256" key="4">
    <source>
        <dbReference type="ARBA" id="ARBA00013115"/>
    </source>
</evidence>
<comment type="similarity">
    <text evidence="3">Belongs to the peptidase S51 family.</text>
</comment>
<keyword evidence="6" id="KW-0645">Protease</keyword>
<dbReference type="Pfam" id="PF03575">
    <property type="entry name" value="Peptidase_S51"/>
    <property type="match status" value="1"/>
</dbReference>
<reference evidence="9 10" key="1">
    <citation type="submission" date="2019-12" db="EMBL/GenBank/DDBJ databases">
        <title>Novel species isolated from a subtropical stream in China.</title>
        <authorList>
            <person name="Lu H."/>
        </authorList>
    </citation>
    <scope>NUCLEOTIDE SEQUENCE [LARGE SCALE GENOMIC DNA]</scope>
    <source>
        <strain evidence="9 10">FT127W</strain>
    </source>
</reference>
<gene>
    <name evidence="9" type="ORF">GTP77_05360</name>
</gene>
<keyword evidence="9" id="KW-0121">Carboxypeptidase</keyword>
<keyword evidence="8" id="KW-0720">Serine protease</keyword>
<dbReference type="NCBIfam" id="TIGR02069">
    <property type="entry name" value="cyanophycinase"/>
    <property type="match status" value="1"/>
</dbReference>
<sequence>MLLPGAAFGVEAAAAAAATAVAAASSEPAAAPAGTLVIVGGALRADNADVWSRIVALSGGPGARIAVLPTAAGNPARSGEQIAAALRRYGADPFIAPIAPRMAGSDYRQAAEDAALAQRIREAGGVYFAGGDQGRITQALLRADGSRTAALKAMWDMYRRGGMVAGTSAGAAIMSTTMFDDAPPVWDALRRGLQPEKSLSPGLGFIGGGVFIDQHFLIRGRLARMVPAMMNKGYRVGFGVDENSALVVRQQRQAEVIGYKGVLMVDLSEAAAAPVAGAFGARAVKLSYLDHGDQLDLATGVHKPGPDKEAAIAAGDPPSNKGPLYSNDILGNNAVLDLMERLVDSDQQEAFGLASGDPRSTAPETAFGFRFTRTPQTLAYPSSTSSAYSIRDVRLDIVPLPMRRELQTR</sequence>
<evidence type="ECO:0000313" key="9">
    <source>
        <dbReference type="EMBL" id="MYN06761.1"/>
    </source>
</evidence>
<accession>A0A7X4KM44</accession>
<evidence type="ECO:0000256" key="3">
    <source>
        <dbReference type="ARBA" id="ARBA00006534"/>
    </source>
</evidence>
<dbReference type="GO" id="GO:0006508">
    <property type="term" value="P:proteolysis"/>
    <property type="evidence" value="ECO:0007669"/>
    <property type="project" value="UniProtKB-KW"/>
</dbReference>
<dbReference type="PANTHER" id="PTHR36175:SF1">
    <property type="entry name" value="CYANOPHYCINASE"/>
    <property type="match status" value="1"/>
</dbReference>
<dbReference type="GO" id="GO:0008241">
    <property type="term" value="F:peptidyl-dipeptidase activity"/>
    <property type="evidence" value="ECO:0007669"/>
    <property type="project" value="UniProtKB-EC"/>
</dbReference>
<evidence type="ECO:0000256" key="7">
    <source>
        <dbReference type="ARBA" id="ARBA00022801"/>
    </source>
</evidence>
<dbReference type="AlphaFoldDB" id="A0A7X4KM44"/>
<evidence type="ECO:0000256" key="6">
    <source>
        <dbReference type="ARBA" id="ARBA00022670"/>
    </source>
</evidence>
<dbReference type="GO" id="GO:0008236">
    <property type="term" value="F:serine-type peptidase activity"/>
    <property type="evidence" value="ECO:0007669"/>
    <property type="project" value="UniProtKB-KW"/>
</dbReference>
<dbReference type="InterPro" id="IPR005320">
    <property type="entry name" value="Peptidase_S51"/>
</dbReference>
<dbReference type="SUPFAM" id="SSF52317">
    <property type="entry name" value="Class I glutamine amidotransferase-like"/>
    <property type="match status" value="1"/>
</dbReference>
<keyword evidence="7 9" id="KW-0378">Hydrolase</keyword>
<dbReference type="PANTHER" id="PTHR36175">
    <property type="entry name" value="CYANOPHYCINASE"/>
    <property type="match status" value="1"/>
</dbReference>
<proteinExistence type="inferred from homology"/>
<comment type="caution">
    <text evidence="9">The sequence shown here is derived from an EMBL/GenBank/DDBJ whole genome shotgun (WGS) entry which is preliminary data.</text>
</comment>
<dbReference type="Gene3D" id="3.40.50.880">
    <property type="match status" value="1"/>
</dbReference>
<keyword evidence="10" id="KW-1185">Reference proteome</keyword>
<dbReference type="EC" id="3.4.15.6" evidence="4"/>
<evidence type="ECO:0000313" key="10">
    <source>
        <dbReference type="Proteomes" id="UP000450676"/>
    </source>
</evidence>
<comment type="function">
    <text evidence="2">Exopeptidase that catalyzes the hydrolytic cleavage of multi-L-arginyl-poly-L-aspartic acid (cyanophycin; a water-insoluble reserve polymer) into aspartate-arginine dipeptides.</text>
</comment>
<dbReference type="GO" id="GO:0004180">
    <property type="term" value="F:carboxypeptidase activity"/>
    <property type="evidence" value="ECO:0007669"/>
    <property type="project" value="UniProtKB-KW"/>
</dbReference>
<comment type="catalytic activity">
    <reaction evidence="1">
        <text>[L-4-(L-arginin-2-N-yl)aspartate](n) + H2O = [L-4-(L-arginin-2-N-yl)aspartate](n-1) + L-4-(L-arginin-2-N-yl)aspartate</text>
        <dbReference type="Rhea" id="RHEA:12845"/>
        <dbReference type="Rhea" id="RHEA-COMP:13728"/>
        <dbReference type="Rhea" id="RHEA-COMP:13734"/>
        <dbReference type="ChEBI" id="CHEBI:15377"/>
        <dbReference type="ChEBI" id="CHEBI:137986"/>
        <dbReference type="ChEBI" id="CHEBI:137991"/>
        <dbReference type="EC" id="3.4.15.6"/>
    </reaction>
</comment>
<evidence type="ECO:0000256" key="2">
    <source>
        <dbReference type="ARBA" id="ARBA00002039"/>
    </source>
</evidence>
<dbReference type="EMBL" id="WWCU01000004">
    <property type="protein sequence ID" value="MYN06761.1"/>
    <property type="molecule type" value="Genomic_DNA"/>
</dbReference>
<dbReference type="InterPro" id="IPR029062">
    <property type="entry name" value="Class_I_gatase-like"/>
</dbReference>